<reference evidence="9" key="1">
    <citation type="submission" date="2017-02" db="UniProtKB">
        <authorList>
            <consortium name="WormBaseParasite"/>
        </authorList>
    </citation>
    <scope>IDENTIFICATION</scope>
</reference>
<feature type="transmembrane region" description="Helical" evidence="6">
    <location>
        <begin position="169"/>
        <end position="190"/>
    </location>
</feature>
<feature type="transmembrane region" description="Helical" evidence="6">
    <location>
        <begin position="69"/>
        <end position="86"/>
    </location>
</feature>
<feature type="transmembrane region" description="Helical" evidence="6">
    <location>
        <begin position="101"/>
        <end position="123"/>
    </location>
</feature>
<dbReference type="PANTHER" id="PTHR16119">
    <property type="entry name" value="TRANSMEMBRANE PROTEIN 144"/>
    <property type="match status" value="1"/>
</dbReference>
<dbReference type="OrthoDB" id="426527at2759"/>
<evidence type="ECO:0000313" key="9">
    <source>
        <dbReference type="WBParaSite" id="EVEC_0001250401-mRNA-1"/>
    </source>
</evidence>
<keyword evidence="3 6" id="KW-0812">Transmembrane</keyword>
<dbReference type="Proteomes" id="UP000274131">
    <property type="component" value="Unassembled WGS sequence"/>
</dbReference>
<accession>A0A0N4VNE8</accession>
<keyword evidence="5 6" id="KW-0472">Membrane</keyword>
<name>A0A0N4VNE8_ENTVE</name>
<feature type="transmembrane region" description="Helical" evidence="6">
    <location>
        <begin position="202"/>
        <end position="219"/>
    </location>
</feature>
<evidence type="ECO:0000313" key="7">
    <source>
        <dbReference type="EMBL" id="VDD96943.1"/>
    </source>
</evidence>
<feature type="transmembrane region" description="Helical" evidence="6">
    <location>
        <begin position="135"/>
        <end position="157"/>
    </location>
</feature>
<dbReference type="GO" id="GO:0016020">
    <property type="term" value="C:membrane"/>
    <property type="evidence" value="ECO:0007669"/>
    <property type="project" value="UniProtKB-SubCell"/>
</dbReference>
<gene>
    <name evidence="7" type="ORF">EVEC_LOCUS11694</name>
</gene>
<reference evidence="7 8" key="2">
    <citation type="submission" date="2018-10" db="EMBL/GenBank/DDBJ databases">
        <authorList>
            <consortium name="Pathogen Informatics"/>
        </authorList>
    </citation>
    <scope>NUCLEOTIDE SEQUENCE [LARGE SCALE GENOMIC DNA]</scope>
</reference>
<comment type="similarity">
    <text evidence="2">Belongs to the TMEM144 family.</text>
</comment>
<proteinExistence type="inferred from homology"/>
<feature type="transmembrane region" description="Helical" evidence="6">
    <location>
        <begin position="38"/>
        <end position="62"/>
    </location>
</feature>
<dbReference type="InterPro" id="IPR010651">
    <property type="entry name" value="Sugar_transport"/>
</dbReference>
<dbReference type="PANTHER" id="PTHR16119:SF17">
    <property type="entry name" value="TRANSMEMBRANE PROTEIN 144"/>
    <property type="match status" value="1"/>
</dbReference>
<evidence type="ECO:0000256" key="1">
    <source>
        <dbReference type="ARBA" id="ARBA00004141"/>
    </source>
</evidence>
<dbReference type="InterPro" id="IPR012435">
    <property type="entry name" value="TMEM144"/>
</dbReference>
<keyword evidence="8" id="KW-1185">Reference proteome</keyword>
<evidence type="ECO:0000256" key="2">
    <source>
        <dbReference type="ARBA" id="ARBA00005731"/>
    </source>
</evidence>
<evidence type="ECO:0000313" key="8">
    <source>
        <dbReference type="Proteomes" id="UP000274131"/>
    </source>
</evidence>
<protein>
    <submittedName>
        <fullName evidence="9">Transmembrane protein 144</fullName>
    </submittedName>
</protein>
<evidence type="ECO:0000256" key="6">
    <source>
        <dbReference type="SAM" id="Phobius"/>
    </source>
</evidence>
<dbReference type="Pfam" id="PF07857">
    <property type="entry name" value="TMEM144"/>
    <property type="match status" value="1"/>
</dbReference>
<dbReference type="AlphaFoldDB" id="A0A0N4VNE8"/>
<evidence type="ECO:0000256" key="3">
    <source>
        <dbReference type="ARBA" id="ARBA00022692"/>
    </source>
</evidence>
<dbReference type="EMBL" id="UXUI01012521">
    <property type="protein sequence ID" value="VDD96943.1"/>
    <property type="molecule type" value="Genomic_DNA"/>
</dbReference>
<comment type="subcellular location">
    <subcellularLocation>
        <location evidence="1">Membrane</location>
        <topology evidence="1">Multi-pass membrane protein</topology>
    </subcellularLocation>
</comment>
<sequence length="227" mass="25078">MCAAIFLAGMVVNVFEDFSTFHPLAMLGGSLWAIGNATAIPIISMIGMGPGMLIWGTINCIVGWATSRFGLFGFFYISFWCCFFYMESLQVFKDVSPRGTSYVFANQCGIFVTSTLVFLLYVLYKRSRPVINPRIVLPAFITGGMWSIAQISCFILNRFVANDRLSQAVSFPIISMLPGVCAAAWSVFYFREIEDRQSLRTLAIAVVVTVTGAALVGLSKELVVQKY</sequence>
<evidence type="ECO:0000256" key="5">
    <source>
        <dbReference type="ARBA" id="ARBA00023136"/>
    </source>
</evidence>
<evidence type="ECO:0000256" key="4">
    <source>
        <dbReference type="ARBA" id="ARBA00022989"/>
    </source>
</evidence>
<dbReference type="WBParaSite" id="EVEC_0001250401-mRNA-1">
    <property type="protein sequence ID" value="EVEC_0001250401-mRNA-1"/>
    <property type="gene ID" value="EVEC_0001250401"/>
</dbReference>
<keyword evidence="4 6" id="KW-1133">Transmembrane helix</keyword>
<organism evidence="9">
    <name type="scientific">Enterobius vermicularis</name>
    <name type="common">Human pinworm</name>
    <dbReference type="NCBI Taxonomy" id="51028"/>
    <lineage>
        <taxon>Eukaryota</taxon>
        <taxon>Metazoa</taxon>
        <taxon>Ecdysozoa</taxon>
        <taxon>Nematoda</taxon>
        <taxon>Chromadorea</taxon>
        <taxon>Rhabditida</taxon>
        <taxon>Spirurina</taxon>
        <taxon>Oxyuridomorpha</taxon>
        <taxon>Oxyuroidea</taxon>
        <taxon>Oxyuridae</taxon>
        <taxon>Enterobius</taxon>
    </lineage>
</organism>
<dbReference type="GO" id="GO:0015144">
    <property type="term" value="F:carbohydrate transmembrane transporter activity"/>
    <property type="evidence" value="ECO:0007669"/>
    <property type="project" value="InterPro"/>
</dbReference>